<protein>
    <submittedName>
        <fullName evidence="2">Uncharacterized protein</fullName>
    </submittedName>
</protein>
<organism evidence="2 3">
    <name type="scientific">Ameca splendens</name>
    <dbReference type="NCBI Taxonomy" id="208324"/>
    <lineage>
        <taxon>Eukaryota</taxon>
        <taxon>Metazoa</taxon>
        <taxon>Chordata</taxon>
        <taxon>Craniata</taxon>
        <taxon>Vertebrata</taxon>
        <taxon>Euteleostomi</taxon>
        <taxon>Actinopterygii</taxon>
        <taxon>Neopterygii</taxon>
        <taxon>Teleostei</taxon>
        <taxon>Neoteleostei</taxon>
        <taxon>Acanthomorphata</taxon>
        <taxon>Ovalentaria</taxon>
        <taxon>Atherinomorphae</taxon>
        <taxon>Cyprinodontiformes</taxon>
        <taxon>Goodeidae</taxon>
        <taxon>Ameca</taxon>
    </lineage>
</organism>
<name>A0ABV0ZQ67_9TELE</name>
<proteinExistence type="predicted"/>
<dbReference type="Proteomes" id="UP001469553">
    <property type="component" value="Unassembled WGS sequence"/>
</dbReference>
<dbReference type="EMBL" id="JAHRIP010067923">
    <property type="protein sequence ID" value="MEQ2307922.1"/>
    <property type="molecule type" value="Genomic_DNA"/>
</dbReference>
<keyword evidence="3" id="KW-1185">Reference proteome</keyword>
<evidence type="ECO:0000313" key="2">
    <source>
        <dbReference type="EMBL" id="MEQ2307922.1"/>
    </source>
</evidence>
<reference evidence="2 3" key="1">
    <citation type="submission" date="2021-06" db="EMBL/GenBank/DDBJ databases">
        <authorList>
            <person name="Palmer J.M."/>
        </authorList>
    </citation>
    <scope>NUCLEOTIDE SEQUENCE [LARGE SCALE GENOMIC DNA]</scope>
    <source>
        <strain evidence="2 3">AS_MEX2019</strain>
        <tissue evidence="2">Muscle</tissue>
    </source>
</reference>
<accession>A0ABV0ZQ67</accession>
<evidence type="ECO:0000256" key="1">
    <source>
        <dbReference type="SAM" id="SignalP"/>
    </source>
</evidence>
<comment type="caution">
    <text evidence="2">The sequence shown here is derived from an EMBL/GenBank/DDBJ whole genome shotgun (WGS) entry which is preliminary data.</text>
</comment>
<gene>
    <name evidence="2" type="ORF">AMECASPLE_023017</name>
</gene>
<evidence type="ECO:0000313" key="3">
    <source>
        <dbReference type="Proteomes" id="UP001469553"/>
    </source>
</evidence>
<keyword evidence="1" id="KW-0732">Signal</keyword>
<feature type="chain" id="PRO_5045806966" evidence="1">
    <location>
        <begin position="34"/>
        <end position="82"/>
    </location>
</feature>
<feature type="signal peptide" evidence="1">
    <location>
        <begin position="1"/>
        <end position="33"/>
    </location>
</feature>
<sequence>MQKALGDNPQGPRKQQSPAAAALLLLPACLSLAGPERAAMAHGPLLSVLARCQSSAFTGMYCQDGTLHFNDTEILKILPNIS</sequence>